<sequence>MSIDKEFETKLMDYSGDRYNMVVLATMWAKELRKKEEYKSQPAAVVIKVALDDILSNKVTKEQVLESCKSSYETEQKAAEEARKEAERKAKEPLKL</sequence>
<dbReference type="HOGENOM" id="CLU_2355300_0_0_0"/>
<dbReference type="GO" id="GO:0003899">
    <property type="term" value="F:DNA-directed RNA polymerase activity"/>
    <property type="evidence" value="ECO:0007669"/>
    <property type="project" value="InterPro"/>
</dbReference>
<dbReference type="KEGG" id="emi:Emin_0838"/>
<gene>
    <name evidence="4" type="ordered locus">Emin_0838</name>
</gene>
<evidence type="ECO:0000256" key="1">
    <source>
        <dbReference type="ARBA" id="ARBA00022478"/>
    </source>
</evidence>
<proteinExistence type="predicted"/>
<evidence type="ECO:0000256" key="3">
    <source>
        <dbReference type="SAM" id="MobiDB-lite"/>
    </source>
</evidence>
<dbReference type="RefSeq" id="WP_012415008.1">
    <property type="nucleotide sequence ID" value="NC_010644.1"/>
</dbReference>
<keyword evidence="5" id="KW-1185">Reference proteome</keyword>
<keyword evidence="2" id="KW-0804">Transcription</keyword>
<name>B2KCZ7_ELUMP</name>
<dbReference type="GO" id="GO:0006351">
    <property type="term" value="P:DNA-templated transcription"/>
    <property type="evidence" value="ECO:0007669"/>
    <property type="project" value="InterPro"/>
</dbReference>
<dbReference type="GO" id="GO:0000428">
    <property type="term" value="C:DNA-directed RNA polymerase complex"/>
    <property type="evidence" value="ECO:0007669"/>
    <property type="project" value="UniProtKB-KW"/>
</dbReference>
<evidence type="ECO:0008006" key="6">
    <source>
        <dbReference type="Google" id="ProtNLM"/>
    </source>
</evidence>
<organism evidence="4 5">
    <name type="scientific">Elusimicrobium minutum (strain Pei191)</name>
    <dbReference type="NCBI Taxonomy" id="445932"/>
    <lineage>
        <taxon>Bacteria</taxon>
        <taxon>Pseudomonadati</taxon>
        <taxon>Elusimicrobiota</taxon>
        <taxon>Elusimicrobia</taxon>
        <taxon>Elusimicrobiales</taxon>
        <taxon>Elusimicrobiaceae</taxon>
        <taxon>Elusimicrobium</taxon>
    </lineage>
</organism>
<dbReference type="STRING" id="445932.Emin_0838"/>
<dbReference type="SUPFAM" id="SSF63562">
    <property type="entry name" value="RPB6/omega subunit-like"/>
    <property type="match status" value="1"/>
</dbReference>
<feature type="region of interest" description="Disordered" evidence="3">
    <location>
        <begin position="75"/>
        <end position="96"/>
    </location>
</feature>
<evidence type="ECO:0000256" key="2">
    <source>
        <dbReference type="ARBA" id="ARBA00023163"/>
    </source>
</evidence>
<dbReference type="OrthoDB" id="9913743at2"/>
<keyword evidence="1" id="KW-0240">DNA-directed RNA polymerase</keyword>
<dbReference type="EMBL" id="CP001055">
    <property type="protein sequence ID" value="ACC98393.1"/>
    <property type="molecule type" value="Genomic_DNA"/>
</dbReference>
<accession>B2KCZ7</accession>
<dbReference type="Proteomes" id="UP000001029">
    <property type="component" value="Chromosome"/>
</dbReference>
<dbReference type="AlphaFoldDB" id="B2KCZ7"/>
<dbReference type="GO" id="GO:0003677">
    <property type="term" value="F:DNA binding"/>
    <property type="evidence" value="ECO:0007669"/>
    <property type="project" value="InterPro"/>
</dbReference>
<dbReference type="InterPro" id="IPR036161">
    <property type="entry name" value="RPB6/omega-like_sf"/>
</dbReference>
<evidence type="ECO:0000313" key="5">
    <source>
        <dbReference type="Proteomes" id="UP000001029"/>
    </source>
</evidence>
<protein>
    <recommendedName>
        <fullName evidence="6">DNA-directed RNA polymerase subunit omega</fullName>
    </recommendedName>
</protein>
<evidence type="ECO:0000313" key="4">
    <source>
        <dbReference type="EMBL" id="ACC98393.1"/>
    </source>
</evidence>
<reference evidence="4 5" key="1">
    <citation type="journal article" date="2009" name="Appl. Environ. Microbiol.">
        <title>Genomic analysis of 'Elusimicrobium minutum,' the first cultivated representative of the phylum 'Elusimicrobia' (formerly termite group 1).</title>
        <authorList>
            <person name="Herlemann D.P.R."/>
            <person name="Geissinger O."/>
            <person name="Ikeda-Ohtsubo W."/>
            <person name="Kunin V."/>
            <person name="Sun H."/>
            <person name="Lapidus A."/>
            <person name="Hugenholtz P."/>
            <person name="Brune A."/>
        </authorList>
    </citation>
    <scope>NUCLEOTIDE SEQUENCE [LARGE SCALE GENOMIC DNA]</scope>
    <source>
        <strain evidence="4 5">Pei191</strain>
    </source>
</reference>